<dbReference type="Gene3D" id="3.30.450.20">
    <property type="entry name" value="PAS domain"/>
    <property type="match status" value="1"/>
</dbReference>
<organism evidence="14 15">
    <name type="scientific">Microvirga subterranea</name>
    <dbReference type="NCBI Taxonomy" id="186651"/>
    <lineage>
        <taxon>Bacteria</taxon>
        <taxon>Pseudomonadati</taxon>
        <taxon>Pseudomonadota</taxon>
        <taxon>Alphaproteobacteria</taxon>
        <taxon>Hyphomicrobiales</taxon>
        <taxon>Methylobacteriaceae</taxon>
        <taxon>Microvirga</taxon>
    </lineage>
</organism>
<evidence type="ECO:0000256" key="2">
    <source>
        <dbReference type="ARBA" id="ARBA00022475"/>
    </source>
</evidence>
<name>A0A370HHU3_9HYPH</name>
<keyword evidence="6 10" id="KW-0472">Membrane</keyword>
<keyword evidence="5 10" id="KW-1133">Transmembrane helix</keyword>
<dbReference type="SMART" id="SM00283">
    <property type="entry name" value="MA"/>
    <property type="match status" value="1"/>
</dbReference>
<keyword evidence="7 9" id="KW-0807">Transducer</keyword>
<gene>
    <name evidence="14" type="ORF">DES45_10683</name>
</gene>
<evidence type="ECO:0000313" key="15">
    <source>
        <dbReference type="Proteomes" id="UP000254925"/>
    </source>
</evidence>
<dbReference type="OrthoDB" id="8482111at2"/>
<dbReference type="InterPro" id="IPR004089">
    <property type="entry name" value="MCPsignal_dom"/>
</dbReference>
<dbReference type="GO" id="GO:0005886">
    <property type="term" value="C:plasma membrane"/>
    <property type="evidence" value="ECO:0007669"/>
    <property type="project" value="UniProtKB-SubCell"/>
</dbReference>
<proteinExistence type="inferred from homology"/>
<dbReference type="EMBL" id="QQBB01000006">
    <property type="protein sequence ID" value="RDI57771.1"/>
    <property type="molecule type" value="Genomic_DNA"/>
</dbReference>
<evidence type="ECO:0000256" key="8">
    <source>
        <dbReference type="ARBA" id="ARBA00029447"/>
    </source>
</evidence>
<dbReference type="Pfam" id="PF00672">
    <property type="entry name" value="HAMP"/>
    <property type="match status" value="1"/>
</dbReference>
<dbReference type="PROSITE" id="PS50885">
    <property type="entry name" value="HAMP"/>
    <property type="match status" value="1"/>
</dbReference>
<dbReference type="InterPro" id="IPR004010">
    <property type="entry name" value="Double_Cache_2"/>
</dbReference>
<feature type="domain" description="HAMP" evidence="13">
    <location>
        <begin position="212"/>
        <end position="265"/>
    </location>
</feature>
<evidence type="ECO:0000256" key="4">
    <source>
        <dbReference type="ARBA" id="ARBA00022692"/>
    </source>
</evidence>
<comment type="similarity">
    <text evidence="8">Belongs to the methyl-accepting chemotaxis (MCP) protein family.</text>
</comment>
<feature type="transmembrane region" description="Helical" evidence="10">
    <location>
        <begin position="12"/>
        <end position="32"/>
    </location>
</feature>
<feature type="transmembrane region" description="Helical" evidence="10">
    <location>
        <begin position="192"/>
        <end position="211"/>
    </location>
</feature>
<dbReference type="Pfam" id="PF00015">
    <property type="entry name" value="MCPsignal"/>
    <property type="match status" value="1"/>
</dbReference>
<evidence type="ECO:0000256" key="5">
    <source>
        <dbReference type="ARBA" id="ARBA00022989"/>
    </source>
</evidence>
<keyword evidence="3" id="KW-0997">Cell inner membrane</keyword>
<dbReference type="SMART" id="SM00304">
    <property type="entry name" value="HAMP"/>
    <property type="match status" value="1"/>
</dbReference>
<dbReference type="CDD" id="cd06225">
    <property type="entry name" value="HAMP"/>
    <property type="match status" value="1"/>
</dbReference>
<keyword evidence="2" id="KW-1003">Cell membrane</keyword>
<evidence type="ECO:0000256" key="10">
    <source>
        <dbReference type="SAM" id="Phobius"/>
    </source>
</evidence>
<evidence type="ECO:0000259" key="11">
    <source>
        <dbReference type="PROSITE" id="PS50111"/>
    </source>
</evidence>
<dbReference type="Gene3D" id="1.10.8.500">
    <property type="entry name" value="HAMP domain in histidine kinase"/>
    <property type="match status" value="1"/>
</dbReference>
<protein>
    <submittedName>
        <fullName evidence="14">Methyl-accepting chemotaxis sensory transducer with Cache sensor</fullName>
    </submittedName>
</protein>
<dbReference type="GO" id="GO:0007165">
    <property type="term" value="P:signal transduction"/>
    <property type="evidence" value="ECO:0007669"/>
    <property type="project" value="UniProtKB-KW"/>
</dbReference>
<evidence type="ECO:0000259" key="13">
    <source>
        <dbReference type="PROSITE" id="PS50885"/>
    </source>
</evidence>
<evidence type="ECO:0000313" key="14">
    <source>
        <dbReference type="EMBL" id="RDI57771.1"/>
    </source>
</evidence>
<dbReference type="PANTHER" id="PTHR32089:SF112">
    <property type="entry name" value="LYSOZYME-LIKE PROTEIN-RELATED"/>
    <property type="match status" value="1"/>
</dbReference>
<comment type="caution">
    <text evidence="14">The sequence shown here is derived from an EMBL/GenBank/DDBJ whole genome shotgun (WGS) entry which is preliminary data.</text>
</comment>
<evidence type="ECO:0000256" key="1">
    <source>
        <dbReference type="ARBA" id="ARBA00004429"/>
    </source>
</evidence>
<evidence type="ECO:0000259" key="12">
    <source>
        <dbReference type="PROSITE" id="PS50192"/>
    </source>
</evidence>
<feature type="domain" description="T-SNARE coiled-coil homology" evidence="12">
    <location>
        <begin position="457"/>
        <end position="519"/>
    </location>
</feature>
<sequence length="561" mass="58980">MRLKKLGIATKIQSITLAALIGVAAVAGLSLFQLREEIVSAQAVKTQQVVEAAYGILAHYEAEERAGRMTREAAQKAAMQTLRGLRYDKQEYFWINDMHPRMLMHPIKPELEGQDLSENKDPTGKRLFVAFVDTVKQSGAGFVPYLWPKPGAEEPVGKISYVQGFKPWGWIIGSGVYTDDTAAKVHRTAMELMGGIALIVLVIAAVATLIGRSVTGPILALSRTMRALAAGEKHVEIPARTRSDELGEMAQAVDVFKKVLVEKDNAEAVAAVEADAKARRAQRLDEIARHFEASVSALTRGLSGAAHEMETTAQAMAATAEQTNHQSSSVAHAAERTAANVQTVAAATEELSISTREIAAQVAHSTQIAGTAVEGAKRTDATVQALVTTAERIGSVVALINTIAAQTNLLALNATIEAARAGEAGKGFAVVASEVKELAGQTTKATEEISAQIAEIQQVTQEAVTAIQSVGRTIGEMSSVSSAIAAAIEEQGAATAEIARNVQEAARGTDAVSGNIVELRQGAGQTGTAASQVLGAAQELARHSQELGGEVEAFLADVKAA</sequence>
<accession>A0A370HHU3</accession>
<keyword evidence="15" id="KW-1185">Reference proteome</keyword>
<dbReference type="Proteomes" id="UP000254925">
    <property type="component" value="Unassembled WGS sequence"/>
</dbReference>
<evidence type="ECO:0000256" key="9">
    <source>
        <dbReference type="PROSITE-ProRule" id="PRU00284"/>
    </source>
</evidence>
<dbReference type="Gene3D" id="1.10.287.950">
    <property type="entry name" value="Methyl-accepting chemotaxis protein"/>
    <property type="match status" value="1"/>
</dbReference>
<dbReference type="RefSeq" id="WP_114771010.1">
    <property type="nucleotide sequence ID" value="NZ_QQBB01000006.1"/>
</dbReference>
<dbReference type="PANTHER" id="PTHR32089">
    <property type="entry name" value="METHYL-ACCEPTING CHEMOTAXIS PROTEIN MCPB"/>
    <property type="match status" value="1"/>
</dbReference>
<dbReference type="Pfam" id="PF08269">
    <property type="entry name" value="dCache_2"/>
    <property type="match status" value="1"/>
</dbReference>
<dbReference type="AlphaFoldDB" id="A0A370HHU3"/>
<dbReference type="PROSITE" id="PS50192">
    <property type="entry name" value="T_SNARE"/>
    <property type="match status" value="1"/>
</dbReference>
<dbReference type="SUPFAM" id="SSF58104">
    <property type="entry name" value="Methyl-accepting chemotaxis protein (MCP) signaling domain"/>
    <property type="match status" value="1"/>
</dbReference>
<dbReference type="InterPro" id="IPR003660">
    <property type="entry name" value="HAMP_dom"/>
</dbReference>
<dbReference type="PROSITE" id="PS50111">
    <property type="entry name" value="CHEMOTAXIS_TRANSDUC_2"/>
    <property type="match status" value="1"/>
</dbReference>
<dbReference type="InterPro" id="IPR033480">
    <property type="entry name" value="sCache_2"/>
</dbReference>
<evidence type="ECO:0000256" key="6">
    <source>
        <dbReference type="ARBA" id="ARBA00023136"/>
    </source>
</evidence>
<keyword evidence="4 10" id="KW-0812">Transmembrane</keyword>
<dbReference type="InterPro" id="IPR000727">
    <property type="entry name" value="T_SNARE_dom"/>
</dbReference>
<feature type="domain" description="Methyl-accepting transducer" evidence="11">
    <location>
        <begin position="305"/>
        <end position="541"/>
    </location>
</feature>
<dbReference type="SMART" id="SM01049">
    <property type="entry name" value="Cache_2"/>
    <property type="match status" value="1"/>
</dbReference>
<evidence type="ECO:0000256" key="3">
    <source>
        <dbReference type="ARBA" id="ARBA00022519"/>
    </source>
</evidence>
<evidence type="ECO:0000256" key="7">
    <source>
        <dbReference type="ARBA" id="ARBA00023224"/>
    </source>
</evidence>
<reference evidence="14 15" key="1">
    <citation type="submission" date="2018-07" db="EMBL/GenBank/DDBJ databases">
        <title>Genomic Encyclopedia of Type Strains, Phase IV (KMG-IV): sequencing the most valuable type-strain genomes for metagenomic binning, comparative biology and taxonomic classification.</title>
        <authorList>
            <person name="Goeker M."/>
        </authorList>
    </citation>
    <scope>NUCLEOTIDE SEQUENCE [LARGE SCALE GENOMIC DNA]</scope>
    <source>
        <strain evidence="14 15">DSM 14364</strain>
    </source>
</reference>
<comment type="subcellular location">
    <subcellularLocation>
        <location evidence="1">Cell inner membrane</location>
        <topology evidence="1">Multi-pass membrane protein</topology>
    </subcellularLocation>
</comment>